<accession>A0A1F5RX14</accession>
<feature type="transmembrane region" description="Helical" evidence="1">
    <location>
        <begin position="33"/>
        <end position="58"/>
    </location>
</feature>
<reference evidence="2 3" key="1">
    <citation type="journal article" date="2016" name="Nat. Commun.">
        <title>Thousands of microbial genomes shed light on interconnected biogeochemical processes in an aquifer system.</title>
        <authorList>
            <person name="Anantharaman K."/>
            <person name="Brown C.T."/>
            <person name="Hug L.A."/>
            <person name="Sharon I."/>
            <person name="Castelle C.J."/>
            <person name="Probst A.J."/>
            <person name="Thomas B.C."/>
            <person name="Singh A."/>
            <person name="Wilkins M.J."/>
            <person name="Karaoz U."/>
            <person name="Brodie E.L."/>
            <person name="Williams K.H."/>
            <person name="Hubbard S.S."/>
            <person name="Banfield J.F."/>
        </authorList>
    </citation>
    <scope>NUCLEOTIDE SEQUENCE [LARGE SCALE GENOMIC DNA]</scope>
</reference>
<evidence type="ECO:0000313" key="3">
    <source>
        <dbReference type="Proteomes" id="UP000178682"/>
    </source>
</evidence>
<dbReference type="Proteomes" id="UP000178682">
    <property type="component" value="Unassembled WGS sequence"/>
</dbReference>
<name>A0A1F5RX14_9BACT</name>
<proteinExistence type="predicted"/>
<keyword evidence="1" id="KW-1133">Transmembrane helix</keyword>
<keyword evidence="1" id="KW-0812">Transmembrane</keyword>
<sequence>MLKIKYKKQNDRKGDKIMDKIMREKIGLCAKMLFFRMLTSIYSLSSFFSWVFLCQYISGRTEN</sequence>
<gene>
    <name evidence="2" type="ORF">A3G56_01210</name>
</gene>
<protein>
    <submittedName>
        <fullName evidence="2">Uncharacterized protein</fullName>
    </submittedName>
</protein>
<evidence type="ECO:0000256" key="1">
    <source>
        <dbReference type="SAM" id="Phobius"/>
    </source>
</evidence>
<dbReference type="AlphaFoldDB" id="A0A1F5RX14"/>
<dbReference type="EMBL" id="MFFX01000035">
    <property type="protein sequence ID" value="OGF18945.1"/>
    <property type="molecule type" value="Genomic_DNA"/>
</dbReference>
<comment type="caution">
    <text evidence="2">The sequence shown here is derived from an EMBL/GenBank/DDBJ whole genome shotgun (WGS) entry which is preliminary data.</text>
</comment>
<evidence type="ECO:0000313" key="2">
    <source>
        <dbReference type="EMBL" id="OGF18945.1"/>
    </source>
</evidence>
<organism evidence="2 3">
    <name type="scientific">Candidatus Falkowbacteria bacterium RIFCSPLOWO2_12_FULL_45_10</name>
    <dbReference type="NCBI Taxonomy" id="1797990"/>
    <lineage>
        <taxon>Bacteria</taxon>
        <taxon>Candidatus Falkowiibacteriota</taxon>
    </lineage>
</organism>
<keyword evidence="1" id="KW-0472">Membrane</keyword>